<dbReference type="AlphaFoldDB" id="A0A6A6CDE4"/>
<accession>A0A6A6CDE4</accession>
<evidence type="ECO:0000313" key="2">
    <source>
        <dbReference type="EMBL" id="KAF2164198.1"/>
    </source>
</evidence>
<dbReference type="Proteomes" id="UP000799537">
    <property type="component" value="Unassembled WGS sequence"/>
</dbReference>
<dbReference type="RefSeq" id="XP_033665087.1">
    <property type="nucleotide sequence ID" value="XM_033807739.1"/>
</dbReference>
<organism evidence="2 3">
    <name type="scientific">Zasmidium cellare ATCC 36951</name>
    <dbReference type="NCBI Taxonomy" id="1080233"/>
    <lineage>
        <taxon>Eukaryota</taxon>
        <taxon>Fungi</taxon>
        <taxon>Dikarya</taxon>
        <taxon>Ascomycota</taxon>
        <taxon>Pezizomycotina</taxon>
        <taxon>Dothideomycetes</taxon>
        <taxon>Dothideomycetidae</taxon>
        <taxon>Mycosphaerellales</taxon>
        <taxon>Mycosphaerellaceae</taxon>
        <taxon>Zasmidium</taxon>
    </lineage>
</organism>
<keyword evidence="3" id="KW-1185">Reference proteome</keyword>
<evidence type="ECO:0000313" key="3">
    <source>
        <dbReference type="Proteomes" id="UP000799537"/>
    </source>
</evidence>
<dbReference type="EMBL" id="ML993605">
    <property type="protein sequence ID" value="KAF2164198.1"/>
    <property type="molecule type" value="Genomic_DNA"/>
</dbReference>
<protein>
    <submittedName>
        <fullName evidence="2">Uncharacterized protein</fullName>
    </submittedName>
</protein>
<feature type="compositionally biased region" description="Basic and acidic residues" evidence="1">
    <location>
        <begin position="38"/>
        <end position="55"/>
    </location>
</feature>
<feature type="compositionally biased region" description="Basic and acidic residues" evidence="1">
    <location>
        <begin position="67"/>
        <end position="86"/>
    </location>
</feature>
<reference evidence="2" key="1">
    <citation type="journal article" date="2020" name="Stud. Mycol.">
        <title>101 Dothideomycetes genomes: a test case for predicting lifestyles and emergence of pathogens.</title>
        <authorList>
            <person name="Haridas S."/>
            <person name="Albert R."/>
            <person name="Binder M."/>
            <person name="Bloem J."/>
            <person name="Labutti K."/>
            <person name="Salamov A."/>
            <person name="Andreopoulos B."/>
            <person name="Baker S."/>
            <person name="Barry K."/>
            <person name="Bills G."/>
            <person name="Bluhm B."/>
            <person name="Cannon C."/>
            <person name="Castanera R."/>
            <person name="Culley D."/>
            <person name="Daum C."/>
            <person name="Ezra D."/>
            <person name="Gonzalez J."/>
            <person name="Henrissat B."/>
            <person name="Kuo A."/>
            <person name="Liang C."/>
            <person name="Lipzen A."/>
            <person name="Lutzoni F."/>
            <person name="Magnuson J."/>
            <person name="Mondo S."/>
            <person name="Nolan M."/>
            <person name="Ohm R."/>
            <person name="Pangilinan J."/>
            <person name="Park H.-J."/>
            <person name="Ramirez L."/>
            <person name="Alfaro M."/>
            <person name="Sun H."/>
            <person name="Tritt A."/>
            <person name="Yoshinaga Y."/>
            <person name="Zwiers L.-H."/>
            <person name="Turgeon B."/>
            <person name="Goodwin S."/>
            <person name="Spatafora J."/>
            <person name="Crous P."/>
            <person name="Grigoriev I."/>
        </authorList>
    </citation>
    <scope>NUCLEOTIDE SEQUENCE</scope>
    <source>
        <strain evidence="2">ATCC 36951</strain>
    </source>
</reference>
<feature type="region of interest" description="Disordered" evidence="1">
    <location>
        <begin position="1"/>
        <end position="118"/>
    </location>
</feature>
<dbReference type="GeneID" id="54561011"/>
<gene>
    <name evidence="2" type="ORF">M409DRAFT_25541</name>
</gene>
<proteinExistence type="predicted"/>
<sequence>MDETEDIQRHSCRHPRRPLGGPIPSSLYSSHSRRKALHLTEVEDSGQKPRSEKSGPLKIGKERRHLLRTDARPGDGTEDSEQKPELEETAEAAEDLERMPEDEAAEDPEQKPRGRIQKVCKYTFAYMPSDGS</sequence>
<evidence type="ECO:0000256" key="1">
    <source>
        <dbReference type="SAM" id="MobiDB-lite"/>
    </source>
</evidence>
<name>A0A6A6CDE4_ZASCE</name>